<reference evidence="2 3" key="1">
    <citation type="submission" date="2019-04" db="EMBL/GenBank/DDBJ databases">
        <title>Friends and foes A comparative genomics study of 23 Aspergillus species from section Flavi.</title>
        <authorList>
            <consortium name="DOE Joint Genome Institute"/>
            <person name="Kjaerbolling I."/>
            <person name="Vesth T."/>
            <person name="Frisvad J.C."/>
            <person name="Nybo J.L."/>
            <person name="Theobald S."/>
            <person name="Kildgaard S."/>
            <person name="Isbrandt T."/>
            <person name="Kuo A."/>
            <person name="Sato A."/>
            <person name="Lyhne E.K."/>
            <person name="Kogle M.E."/>
            <person name="Wiebenga A."/>
            <person name="Kun R.S."/>
            <person name="Lubbers R.J."/>
            <person name="Makela M.R."/>
            <person name="Barry K."/>
            <person name="Chovatia M."/>
            <person name="Clum A."/>
            <person name="Daum C."/>
            <person name="Haridas S."/>
            <person name="He G."/>
            <person name="LaButti K."/>
            <person name="Lipzen A."/>
            <person name="Mondo S."/>
            <person name="Riley R."/>
            <person name="Salamov A."/>
            <person name="Simmons B.A."/>
            <person name="Magnuson J.K."/>
            <person name="Henrissat B."/>
            <person name="Mortensen U.H."/>
            <person name="Larsen T.O."/>
            <person name="Devries R.P."/>
            <person name="Grigoriev I.V."/>
            <person name="Machida M."/>
            <person name="Baker S.E."/>
            <person name="Andersen M.R."/>
        </authorList>
    </citation>
    <scope>NUCLEOTIDE SEQUENCE [LARGE SCALE GENOMIC DNA]</scope>
    <source>
        <strain evidence="2 3">IBT 18842</strain>
    </source>
</reference>
<organism evidence="2 3">
    <name type="scientific">Aspergillus avenaceus</name>
    <dbReference type="NCBI Taxonomy" id="36643"/>
    <lineage>
        <taxon>Eukaryota</taxon>
        <taxon>Fungi</taxon>
        <taxon>Dikarya</taxon>
        <taxon>Ascomycota</taxon>
        <taxon>Pezizomycotina</taxon>
        <taxon>Eurotiomycetes</taxon>
        <taxon>Eurotiomycetidae</taxon>
        <taxon>Eurotiales</taxon>
        <taxon>Aspergillaceae</taxon>
        <taxon>Aspergillus</taxon>
        <taxon>Aspergillus subgen. Circumdati</taxon>
    </lineage>
</organism>
<feature type="transmembrane region" description="Helical" evidence="1">
    <location>
        <begin position="21"/>
        <end position="46"/>
    </location>
</feature>
<proteinExistence type="predicted"/>
<evidence type="ECO:0000313" key="3">
    <source>
        <dbReference type="Proteomes" id="UP000325780"/>
    </source>
</evidence>
<gene>
    <name evidence="2" type="ORF">BDV25DRAFT_140161</name>
</gene>
<sequence>MVKRKEARSEGSKKSRDRPSYCFCQQLLLVLYAICILAFFICGFGNRFLPVVNTLCAGWTLVSILVVLVAVSVSAKAGRHTPSDALAQYDTSLSGWGNFSFCIGLLPPAFVFSAIGMVS</sequence>
<dbReference type="EMBL" id="ML742103">
    <property type="protein sequence ID" value="KAE8150106.1"/>
    <property type="molecule type" value="Genomic_DNA"/>
</dbReference>
<dbReference type="Proteomes" id="UP000325780">
    <property type="component" value="Unassembled WGS sequence"/>
</dbReference>
<feature type="transmembrane region" description="Helical" evidence="1">
    <location>
        <begin position="52"/>
        <end position="75"/>
    </location>
</feature>
<accession>A0A5N6TUR0</accession>
<feature type="transmembrane region" description="Helical" evidence="1">
    <location>
        <begin position="96"/>
        <end position="118"/>
    </location>
</feature>
<keyword evidence="1" id="KW-1133">Transmembrane helix</keyword>
<dbReference type="OrthoDB" id="3900342at2759"/>
<dbReference type="AlphaFoldDB" id="A0A5N6TUR0"/>
<name>A0A5N6TUR0_ASPAV</name>
<evidence type="ECO:0000313" key="2">
    <source>
        <dbReference type="EMBL" id="KAE8150106.1"/>
    </source>
</evidence>
<keyword evidence="1" id="KW-0472">Membrane</keyword>
<protein>
    <submittedName>
        <fullName evidence="2">Uncharacterized protein</fullName>
    </submittedName>
</protein>
<keyword evidence="1" id="KW-0812">Transmembrane</keyword>
<evidence type="ECO:0000256" key="1">
    <source>
        <dbReference type="SAM" id="Phobius"/>
    </source>
</evidence>
<keyword evidence="3" id="KW-1185">Reference proteome</keyword>